<evidence type="ECO:0000313" key="8">
    <source>
        <dbReference type="Proteomes" id="UP000186221"/>
    </source>
</evidence>
<comment type="similarity">
    <text evidence="2">Belongs to the TMEM86 family.</text>
</comment>
<dbReference type="GO" id="GO:0016020">
    <property type="term" value="C:membrane"/>
    <property type="evidence" value="ECO:0007669"/>
    <property type="project" value="UniProtKB-SubCell"/>
</dbReference>
<feature type="transmembrane region" description="Helical" evidence="6">
    <location>
        <begin position="138"/>
        <end position="156"/>
    </location>
</feature>
<evidence type="ECO:0000256" key="3">
    <source>
        <dbReference type="ARBA" id="ARBA00022692"/>
    </source>
</evidence>
<sequence length="213" mass="22216">MSAVPLLALPFFCAALVLALWQGVAFAGAPASWRKSFIKTGAVWALAAGLALSAPAGTGAVILVGLVLGGLGDFFLSRPGQGAFLAGMVAFALGHLAYAAAFFALGRAWPDLWPALGAGALAALAFLFLAPRAGALKWPVQLYIGVILVMVLAALRVDDPRIFWGALCFMASDFILALELFALPPGRVRRAASHIVWALYWPAQALIAWSALG</sequence>
<dbReference type="GO" id="GO:0016787">
    <property type="term" value="F:hydrolase activity"/>
    <property type="evidence" value="ECO:0007669"/>
    <property type="project" value="TreeGrafter"/>
</dbReference>
<dbReference type="STRING" id="453582.SAMN05421580_108108"/>
<evidence type="ECO:0000313" key="7">
    <source>
        <dbReference type="EMBL" id="SIT01025.1"/>
    </source>
</evidence>
<feature type="transmembrane region" description="Helical" evidence="6">
    <location>
        <begin position="112"/>
        <end position="131"/>
    </location>
</feature>
<dbReference type="InterPro" id="IPR012506">
    <property type="entry name" value="TMEM86B-like"/>
</dbReference>
<proteinExistence type="inferred from homology"/>
<feature type="transmembrane region" description="Helical" evidence="6">
    <location>
        <begin position="162"/>
        <end position="183"/>
    </location>
</feature>
<reference evidence="8" key="1">
    <citation type="submission" date="2017-01" db="EMBL/GenBank/DDBJ databases">
        <authorList>
            <person name="Varghese N."/>
            <person name="Submissions S."/>
        </authorList>
    </citation>
    <scope>NUCLEOTIDE SEQUENCE [LARGE SCALE GENOMIC DNA]</scope>
    <source>
        <strain evidence="8">DSM 19945</strain>
    </source>
</reference>
<dbReference type="EMBL" id="FTOG01000008">
    <property type="protein sequence ID" value="SIT01025.1"/>
    <property type="molecule type" value="Genomic_DNA"/>
</dbReference>
<dbReference type="PANTHER" id="PTHR31885:SF6">
    <property type="entry name" value="GH04784P"/>
    <property type="match status" value="1"/>
</dbReference>
<keyword evidence="4 6" id="KW-1133">Transmembrane helix</keyword>
<protein>
    <submittedName>
        <fullName evidence="7">Uncharacterized membrane protein YhhN</fullName>
    </submittedName>
</protein>
<keyword evidence="5 6" id="KW-0472">Membrane</keyword>
<evidence type="ECO:0000256" key="2">
    <source>
        <dbReference type="ARBA" id="ARBA00007375"/>
    </source>
</evidence>
<comment type="subcellular location">
    <subcellularLocation>
        <location evidence="1">Membrane</location>
        <topology evidence="1">Multi-pass membrane protein</topology>
    </subcellularLocation>
</comment>
<organism evidence="7 8">
    <name type="scientific">Rhodobacter aestuarii</name>
    <dbReference type="NCBI Taxonomy" id="453582"/>
    <lineage>
        <taxon>Bacteria</taxon>
        <taxon>Pseudomonadati</taxon>
        <taxon>Pseudomonadota</taxon>
        <taxon>Alphaproteobacteria</taxon>
        <taxon>Rhodobacterales</taxon>
        <taxon>Rhodobacter group</taxon>
        <taxon>Rhodobacter</taxon>
    </lineage>
</organism>
<dbReference type="AlphaFoldDB" id="A0A1N7NRL8"/>
<dbReference type="OrthoDB" id="345840at2"/>
<evidence type="ECO:0000256" key="4">
    <source>
        <dbReference type="ARBA" id="ARBA00022989"/>
    </source>
</evidence>
<keyword evidence="3 6" id="KW-0812">Transmembrane</keyword>
<evidence type="ECO:0000256" key="6">
    <source>
        <dbReference type="SAM" id="Phobius"/>
    </source>
</evidence>
<name>A0A1N7NRL8_9RHOB</name>
<gene>
    <name evidence="7" type="ORF">SAMN05421580_108108</name>
</gene>
<dbReference type="Pfam" id="PF07947">
    <property type="entry name" value="YhhN"/>
    <property type="match status" value="1"/>
</dbReference>
<accession>A0A1N7NRL8</accession>
<evidence type="ECO:0000256" key="5">
    <source>
        <dbReference type="ARBA" id="ARBA00023136"/>
    </source>
</evidence>
<evidence type="ECO:0000256" key="1">
    <source>
        <dbReference type="ARBA" id="ARBA00004141"/>
    </source>
</evidence>
<feature type="transmembrane region" description="Helical" evidence="6">
    <location>
        <begin position="195"/>
        <end position="212"/>
    </location>
</feature>
<dbReference type="Proteomes" id="UP000186221">
    <property type="component" value="Unassembled WGS sequence"/>
</dbReference>
<feature type="transmembrane region" description="Helical" evidence="6">
    <location>
        <begin position="43"/>
        <end position="71"/>
    </location>
</feature>
<dbReference type="RefSeq" id="WP_076485399.1">
    <property type="nucleotide sequence ID" value="NZ_FTOG01000008.1"/>
</dbReference>
<feature type="transmembrane region" description="Helical" evidence="6">
    <location>
        <begin position="83"/>
        <end position="106"/>
    </location>
</feature>
<keyword evidence="8" id="KW-1185">Reference proteome</keyword>
<dbReference type="PANTHER" id="PTHR31885">
    <property type="entry name" value="GH04784P"/>
    <property type="match status" value="1"/>
</dbReference>